<protein>
    <submittedName>
        <fullName evidence="3">Uncharacterized protein LOC105425970</fullName>
    </submittedName>
</protein>
<dbReference type="PANTHER" id="PTHR38681">
    <property type="entry name" value="RETROVIRUS-RELATED POL POLYPROTEIN FROM TRANSPOSON 412-LIKE PROTEIN-RELATED"/>
    <property type="match status" value="1"/>
</dbReference>
<dbReference type="PANTHER" id="PTHR38681:SF1">
    <property type="entry name" value="RETROVIRUS-RELATED POL POLYPROTEIN FROM TRANSPOSON 412-LIKE PROTEIN"/>
    <property type="match status" value="1"/>
</dbReference>
<evidence type="ECO:0000313" key="3">
    <source>
        <dbReference type="RefSeq" id="XP_011635312.1"/>
    </source>
</evidence>
<feature type="compositionally biased region" description="Polar residues" evidence="1">
    <location>
        <begin position="173"/>
        <end position="185"/>
    </location>
</feature>
<dbReference type="RefSeq" id="XP_011635312.1">
    <property type="nucleotide sequence ID" value="XM_011637010.1"/>
</dbReference>
<gene>
    <name evidence="3" type="primary">LOC105425970</name>
</gene>
<proteinExistence type="predicted"/>
<evidence type="ECO:0000313" key="2">
    <source>
        <dbReference type="Proteomes" id="UP000504615"/>
    </source>
</evidence>
<reference evidence="3" key="1">
    <citation type="submission" date="2025-08" db="UniProtKB">
        <authorList>
            <consortium name="RefSeq"/>
        </authorList>
    </citation>
    <scope>IDENTIFICATION</scope>
</reference>
<evidence type="ECO:0000256" key="1">
    <source>
        <dbReference type="SAM" id="MobiDB-lite"/>
    </source>
</evidence>
<dbReference type="KEGG" id="pbar:105425970"/>
<sequence>MRAVIGLELSTVLLGVRTAWREEKVAPLRATAAEFVHGETLRLPGQFLQRQITDDSGNITDYVKELRRRFDDLRPIAGTRHGGQHPFVFRDLATTDYVFIRHDGPKEMLRPLYDDSFAVTSRGDKNFTMRVQKYYGINRPIKPAYVISDLITDDRSQLPGSMEHGKSDVNAGLRQSENTSRTRTTGYRDEVRKENVIPRLFPGWIDINLNFK</sequence>
<accession>A0A6I9W997</accession>
<dbReference type="Proteomes" id="UP000504615">
    <property type="component" value="Unplaced"/>
</dbReference>
<dbReference type="OrthoDB" id="7695055at2759"/>
<organism evidence="2 3">
    <name type="scientific">Pogonomyrmex barbatus</name>
    <name type="common">red harvester ant</name>
    <dbReference type="NCBI Taxonomy" id="144034"/>
    <lineage>
        <taxon>Eukaryota</taxon>
        <taxon>Metazoa</taxon>
        <taxon>Ecdysozoa</taxon>
        <taxon>Arthropoda</taxon>
        <taxon>Hexapoda</taxon>
        <taxon>Insecta</taxon>
        <taxon>Pterygota</taxon>
        <taxon>Neoptera</taxon>
        <taxon>Endopterygota</taxon>
        <taxon>Hymenoptera</taxon>
        <taxon>Apocrita</taxon>
        <taxon>Aculeata</taxon>
        <taxon>Formicoidea</taxon>
        <taxon>Formicidae</taxon>
        <taxon>Myrmicinae</taxon>
        <taxon>Pogonomyrmex</taxon>
    </lineage>
</organism>
<name>A0A6I9W997_9HYME</name>
<keyword evidence="2" id="KW-1185">Reference proteome</keyword>
<feature type="region of interest" description="Disordered" evidence="1">
    <location>
        <begin position="157"/>
        <end position="186"/>
    </location>
</feature>
<dbReference type="AlphaFoldDB" id="A0A6I9W997"/>
<dbReference type="GeneID" id="105425970"/>